<name>A0A561EQW9_9ACTN</name>
<organism evidence="2 3">
    <name type="scientific">Kitasatospora atroaurantiaca</name>
    <dbReference type="NCBI Taxonomy" id="285545"/>
    <lineage>
        <taxon>Bacteria</taxon>
        <taxon>Bacillati</taxon>
        <taxon>Actinomycetota</taxon>
        <taxon>Actinomycetes</taxon>
        <taxon>Kitasatosporales</taxon>
        <taxon>Streptomycetaceae</taxon>
        <taxon>Kitasatospora</taxon>
    </lineage>
</organism>
<evidence type="ECO:0000256" key="1">
    <source>
        <dbReference type="SAM" id="MobiDB-lite"/>
    </source>
</evidence>
<dbReference type="EMBL" id="VIVR01000001">
    <property type="protein sequence ID" value="TWE18013.1"/>
    <property type="molecule type" value="Genomic_DNA"/>
</dbReference>
<comment type="caution">
    <text evidence="2">The sequence shown here is derived from an EMBL/GenBank/DDBJ whole genome shotgun (WGS) entry which is preliminary data.</text>
</comment>
<sequence>MPGAAQPSAMAVRAGRGGARYVAGSAPADVPAESLDLLRHLPADYDRQVRDLPPAPPKKERDEPRPAPTTGD</sequence>
<evidence type="ECO:0000313" key="3">
    <source>
        <dbReference type="Proteomes" id="UP000318416"/>
    </source>
</evidence>
<feature type="region of interest" description="Disordered" evidence="1">
    <location>
        <begin position="42"/>
        <end position="72"/>
    </location>
</feature>
<keyword evidence="3" id="KW-1185">Reference proteome</keyword>
<evidence type="ECO:0000313" key="2">
    <source>
        <dbReference type="EMBL" id="TWE18013.1"/>
    </source>
</evidence>
<dbReference type="Proteomes" id="UP000318416">
    <property type="component" value="Unassembled WGS sequence"/>
</dbReference>
<gene>
    <name evidence="2" type="ORF">FB465_3060</name>
</gene>
<accession>A0A561EQW9</accession>
<dbReference type="AlphaFoldDB" id="A0A561EQW9"/>
<protein>
    <submittedName>
        <fullName evidence="2">Uncharacterized protein</fullName>
    </submittedName>
</protein>
<proteinExistence type="predicted"/>
<reference evidence="2 3" key="1">
    <citation type="submission" date="2019-06" db="EMBL/GenBank/DDBJ databases">
        <title>Sequencing the genomes of 1000 actinobacteria strains.</title>
        <authorList>
            <person name="Klenk H.-P."/>
        </authorList>
    </citation>
    <scope>NUCLEOTIDE SEQUENCE [LARGE SCALE GENOMIC DNA]</scope>
    <source>
        <strain evidence="2 3">DSM 41649</strain>
    </source>
</reference>